<evidence type="ECO:0000256" key="3">
    <source>
        <dbReference type="ARBA" id="ARBA00022723"/>
    </source>
</evidence>
<evidence type="ECO:0000259" key="7">
    <source>
        <dbReference type="PROSITE" id="PS51462"/>
    </source>
</evidence>
<evidence type="ECO:0000256" key="6">
    <source>
        <dbReference type="ARBA" id="ARBA00023027"/>
    </source>
</evidence>
<dbReference type="CDD" id="cd03429">
    <property type="entry name" value="NUDIX_NADH_pyrophosphatase_Nudt13"/>
    <property type="match status" value="1"/>
</dbReference>
<dbReference type="NCBIfam" id="NF001299">
    <property type="entry name" value="PRK00241.1"/>
    <property type="match status" value="1"/>
</dbReference>
<keyword evidence="6" id="KW-0520">NAD</keyword>
<dbReference type="AlphaFoldDB" id="A0A520MZW4"/>
<dbReference type="Pfam" id="PF09296">
    <property type="entry name" value="NUDIX-like"/>
    <property type="match status" value="1"/>
</dbReference>
<dbReference type="PROSITE" id="PS51462">
    <property type="entry name" value="NUDIX"/>
    <property type="match status" value="1"/>
</dbReference>
<dbReference type="GO" id="GO:0046872">
    <property type="term" value="F:metal ion binding"/>
    <property type="evidence" value="ECO:0007669"/>
    <property type="project" value="UniProtKB-KW"/>
</dbReference>
<evidence type="ECO:0000256" key="2">
    <source>
        <dbReference type="ARBA" id="ARBA00012381"/>
    </source>
</evidence>
<dbReference type="InterPro" id="IPR049734">
    <property type="entry name" value="NudC-like_C"/>
</dbReference>
<keyword evidence="3" id="KW-0479">Metal-binding</keyword>
<organism evidence="8 9">
    <name type="scientific">SAR86 cluster bacterium</name>
    <dbReference type="NCBI Taxonomy" id="2030880"/>
    <lineage>
        <taxon>Bacteria</taxon>
        <taxon>Pseudomonadati</taxon>
        <taxon>Pseudomonadota</taxon>
        <taxon>Gammaproteobacteria</taxon>
        <taxon>SAR86 cluster</taxon>
    </lineage>
</organism>
<name>A0A520MZW4_9GAMM</name>
<dbReference type="EMBL" id="SHBH01000007">
    <property type="protein sequence ID" value="RZO26749.1"/>
    <property type="molecule type" value="Genomic_DNA"/>
</dbReference>
<dbReference type="InterPro" id="IPR015797">
    <property type="entry name" value="NUDIX_hydrolase-like_dom_sf"/>
</dbReference>
<feature type="domain" description="Nudix hydrolase" evidence="7">
    <location>
        <begin position="142"/>
        <end position="267"/>
    </location>
</feature>
<dbReference type="EC" id="3.6.1.22" evidence="2"/>
<dbReference type="InterPro" id="IPR000086">
    <property type="entry name" value="NUDIX_hydrolase_dom"/>
</dbReference>
<reference evidence="8 9" key="1">
    <citation type="submission" date="2019-02" db="EMBL/GenBank/DDBJ databases">
        <title>Prokaryotic population dynamics and viral predation in marine succession experiment using metagenomics: the confinement effect.</title>
        <authorList>
            <person name="Haro-Moreno J.M."/>
            <person name="Rodriguez-Valera F."/>
            <person name="Lopez-Perez M."/>
        </authorList>
    </citation>
    <scope>NUCLEOTIDE SEQUENCE [LARGE SCALE GENOMIC DNA]</scope>
    <source>
        <strain evidence="8">MED-G162</strain>
    </source>
</reference>
<dbReference type="Gene3D" id="3.90.79.10">
    <property type="entry name" value="Nucleoside Triphosphate Pyrophosphohydrolase"/>
    <property type="match status" value="1"/>
</dbReference>
<dbReference type="PANTHER" id="PTHR11383">
    <property type="entry name" value="NUCLEOSIDE DIPHOSPHATE-LINKED MOIETY X MOTIF 13"/>
    <property type="match status" value="1"/>
</dbReference>
<dbReference type="Proteomes" id="UP000319384">
    <property type="component" value="Unassembled WGS sequence"/>
</dbReference>
<dbReference type="PANTHER" id="PTHR11383:SF3">
    <property type="entry name" value="NAD(P)H PYROPHOSPHATASE NUDT13, MITOCHONDRIAL"/>
    <property type="match status" value="1"/>
</dbReference>
<evidence type="ECO:0000313" key="8">
    <source>
        <dbReference type="EMBL" id="RZO26749.1"/>
    </source>
</evidence>
<proteinExistence type="predicted"/>
<dbReference type="SUPFAM" id="SSF55811">
    <property type="entry name" value="Nudix"/>
    <property type="match status" value="1"/>
</dbReference>
<dbReference type="Gene3D" id="3.90.79.20">
    <property type="match status" value="1"/>
</dbReference>
<keyword evidence="5" id="KW-0460">Magnesium</keyword>
<dbReference type="Pfam" id="PF00293">
    <property type="entry name" value="NUDIX"/>
    <property type="match status" value="1"/>
</dbReference>
<gene>
    <name evidence="8" type="ORF">EVA95_01520</name>
</gene>
<evidence type="ECO:0000313" key="9">
    <source>
        <dbReference type="Proteomes" id="UP000319384"/>
    </source>
</evidence>
<dbReference type="GO" id="GO:0016787">
    <property type="term" value="F:hydrolase activity"/>
    <property type="evidence" value="ECO:0007669"/>
    <property type="project" value="UniProtKB-KW"/>
</dbReference>
<sequence length="270" mass="30690">MHFKRFFDISGTDNNLYIIFNNNKILFEPESNTFVLKSNYVNIDLENSIVVGIAENENKIYAVDISNSENDINVGYKSLIEYDVRHLLAGLSPADITLLGRANQLLHWVKSNKYSSYSGKLNKFNEDEEVLYCPDTSTMIYPSIAPCVLAMVTKGNEILLARNNMFPKGLYSVLAGFVEVSESAEETVKREVYEEVCINVKNIKYYGSQPWPFPSQLMLGYSCEYESGDIVVDEKEIAEANWYKYDDLPYVPPITSLSGQLIQSFVEDHS</sequence>
<dbReference type="InterPro" id="IPR015375">
    <property type="entry name" value="NADH_PPase-like_N"/>
</dbReference>
<comment type="cofactor">
    <cofactor evidence="1">
        <name>Mg(2+)</name>
        <dbReference type="ChEBI" id="CHEBI:18420"/>
    </cofactor>
</comment>
<comment type="caution">
    <text evidence="8">The sequence shown here is derived from an EMBL/GenBank/DDBJ whole genome shotgun (WGS) entry which is preliminary data.</text>
</comment>
<evidence type="ECO:0000256" key="4">
    <source>
        <dbReference type="ARBA" id="ARBA00022801"/>
    </source>
</evidence>
<evidence type="ECO:0000256" key="5">
    <source>
        <dbReference type="ARBA" id="ARBA00022842"/>
    </source>
</evidence>
<protein>
    <recommendedName>
        <fullName evidence="2">NAD(+) diphosphatase</fullName>
        <ecNumber evidence="2">3.6.1.22</ecNumber>
    </recommendedName>
</protein>
<evidence type="ECO:0000256" key="1">
    <source>
        <dbReference type="ARBA" id="ARBA00001946"/>
    </source>
</evidence>
<accession>A0A520MZW4</accession>
<keyword evidence="4 8" id="KW-0378">Hydrolase</keyword>